<dbReference type="Proteomes" id="UP000271227">
    <property type="component" value="Unassembled WGS sequence"/>
</dbReference>
<dbReference type="InParanoid" id="A0A3M0BY98"/>
<protein>
    <submittedName>
        <fullName evidence="3">Uncharacterized protein</fullName>
    </submittedName>
</protein>
<keyword evidence="2" id="KW-0732">Signal</keyword>
<dbReference type="AlphaFoldDB" id="A0A3M0BY98"/>
<keyword evidence="4" id="KW-1185">Reference proteome</keyword>
<evidence type="ECO:0000313" key="3">
    <source>
        <dbReference type="EMBL" id="RMB01545.1"/>
    </source>
</evidence>
<feature type="signal peptide" evidence="2">
    <location>
        <begin position="1"/>
        <end position="28"/>
    </location>
</feature>
<evidence type="ECO:0000256" key="2">
    <source>
        <dbReference type="SAM" id="SignalP"/>
    </source>
</evidence>
<gene>
    <name evidence="3" type="ORF">BXY39_3734</name>
</gene>
<comment type="caution">
    <text evidence="3">The sequence shown here is derived from an EMBL/GenBank/DDBJ whole genome shotgun (WGS) entry which is preliminary data.</text>
</comment>
<feature type="compositionally biased region" description="Polar residues" evidence="1">
    <location>
        <begin position="66"/>
        <end position="85"/>
    </location>
</feature>
<reference evidence="3 4" key="1">
    <citation type="submission" date="2018-10" db="EMBL/GenBank/DDBJ databases">
        <title>Genomic Encyclopedia of Archaeal and Bacterial Type Strains, Phase II (KMG-II): from individual species to whole genera.</title>
        <authorList>
            <person name="Goeker M."/>
        </authorList>
    </citation>
    <scope>NUCLEOTIDE SEQUENCE [LARGE SCALE GENOMIC DNA]</scope>
    <source>
        <strain evidence="3 4">DSM 25217</strain>
    </source>
</reference>
<feature type="chain" id="PRO_5017928728" evidence="2">
    <location>
        <begin position="29"/>
        <end position="210"/>
    </location>
</feature>
<proteinExistence type="predicted"/>
<sequence>MYIFRRHSRTAKALLLISYCTLTVPAIAQGTPQPVDYSDLKACGNIKNEAASLACFKALAQQAGQNQRATPEQSGQKTVPQSAGSSKPGEQDATTGPDVTPPPLPPQERQQTPAVQKDMDGQFGLPRKPQRSTDSDDEQELSARIIRFNRNQNGNYTFYLDNGQVWRETSGSTLQFTRKQANIRIKKGAIGGYRMIVEGMAGTGRVKRVK</sequence>
<feature type="region of interest" description="Disordered" evidence="1">
    <location>
        <begin position="66"/>
        <end position="140"/>
    </location>
</feature>
<organism evidence="3 4">
    <name type="scientific">Eilatimonas milleporae</name>
    <dbReference type="NCBI Taxonomy" id="911205"/>
    <lineage>
        <taxon>Bacteria</taxon>
        <taxon>Pseudomonadati</taxon>
        <taxon>Pseudomonadota</taxon>
        <taxon>Alphaproteobacteria</taxon>
        <taxon>Kordiimonadales</taxon>
        <taxon>Kordiimonadaceae</taxon>
        <taxon>Eilatimonas</taxon>
    </lineage>
</organism>
<evidence type="ECO:0000313" key="4">
    <source>
        <dbReference type="Proteomes" id="UP000271227"/>
    </source>
</evidence>
<dbReference type="EMBL" id="REFR01000016">
    <property type="protein sequence ID" value="RMB01545.1"/>
    <property type="molecule type" value="Genomic_DNA"/>
</dbReference>
<accession>A0A3M0BY98</accession>
<evidence type="ECO:0000256" key="1">
    <source>
        <dbReference type="SAM" id="MobiDB-lite"/>
    </source>
</evidence>
<name>A0A3M0BY98_9PROT</name>